<accession>A0ABU9C4U8</accession>
<evidence type="ECO:0000256" key="5">
    <source>
        <dbReference type="ARBA" id="ARBA00022989"/>
    </source>
</evidence>
<evidence type="ECO:0000313" key="9">
    <source>
        <dbReference type="Proteomes" id="UP001379945"/>
    </source>
</evidence>
<feature type="transmembrane region" description="Helical" evidence="7">
    <location>
        <begin position="231"/>
        <end position="252"/>
    </location>
</feature>
<evidence type="ECO:0000313" key="8">
    <source>
        <dbReference type="EMBL" id="MEK8046916.1"/>
    </source>
</evidence>
<comment type="subcellular location">
    <subcellularLocation>
        <location evidence="1">Cell membrane</location>
        <topology evidence="1">Multi-pass membrane protein</topology>
    </subcellularLocation>
</comment>
<sequence>MSPDLMTSAWPLNDWMPIVFMALMGLAMLTYVVLDGYDLGVGLLMSRANAAERDTMVASIGPFWDANETWLVLGVGILLIAFPKAHGLVLSALYLPVAVMLLGLTLRGVAFDFRVKARVAHQGLWNQAFIAGSGLAAASQGWMLGRYITGFAEGGLAQGFAALIALALPAAYVLLGACWLVMKTEGALQERAIHWAKRAWGPVVVGMGLISIATPLVSATVRARWFALPEFIALLPIPLFTLLALGVTRGLLNSHRVRGKLCAAPFGAVVLVFIMGAIGLAYSLFPYVVMDKLTLWQAASARESLSVILVGVSITLPAIIGYSVFAYRVFRGKATALSYG</sequence>
<keyword evidence="5 7" id="KW-1133">Transmembrane helix</keyword>
<dbReference type="RefSeq" id="WP_341399218.1">
    <property type="nucleotide sequence ID" value="NZ_JBBUTI010000007.1"/>
</dbReference>
<dbReference type="EMBL" id="JBBUTI010000007">
    <property type="protein sequence ID" value="MEK8046916.1"/>
    <property type="molecule type" value="Genomic_DNA"/>
</dbReference>
<keyword evidence="3" id="KW-1003">Cell membrane</keyword>
<comment type="similarity">
    <text evidence="2">Belongs to the cytochrome ubiquinol oxidase subunit 2 family.</text>
</comment>
<dbReference type="PANTHER" id="PTHR43141">
    <property type="entry name" value="CYTOCHROME BD2 SUBUNIT II"/>
    <property type="match status" value="1"/>
</dbReference>
<feature type="transmembrane region" description="Helical" evidence="7">
    <location>
        <begin position="15"/>
        <end position="34"/>
    </location>
</feature>
<feature type="transmembrane region" description="Helical" evidence="7">
    <location>
        <begin position="156"/>
        <end position="182"/>
    </location>
</feature>
<keyword evidence="9" id="KW-1185">Reference proteome</keyword>
<dbReference type="Pfam" id="PF02322">
    <property type="entry name" value="Cyt_bd_oxida_II"/>
    <property type="match status" value="1"/>
</dbReference>
<feature type="transmembrane region" description="Helical" evidence="7">
    <location>
        <begin position="123"/>
        <end position="144"/>
    </location>
</feature>
<dbReference type="Proteomes" id="UP001379945">
    <property type="component" value="Unassembled WGS sequence"/>
</dbReference>
<dbReference type="InterPro" id="IPR003317">
    <property type="entry name" value="Cyt-d_oxidase_su2"/>
</dbReference>
<evidence type="ECO:0000256" key="2">
    <source>
        <dbReference type="ARBA" id="ARBA00007543"/>
    </source>
</evidence>
<protein>
    <submittedName>
        <fullName evidence="8">Cytochrome d ubiquinol oxidase subunit II</fullName>
    </submittedName>
</protein>
<evidence type="ECO:0000256" key="6">
    <source>
        <dbReference type="ARBA" id="ARBA00023136"/>
    </source>
</evidence>
<gene>
    <name evidence="8" type="ORF">AACH00_11185</name>
</gene>
<organism evidence="8 9">
    <name type="scientific">Ideonella margarita</name>
    <dbReference type="NCBI Taxonomy" id="2984191"/>
    <lineage>
        <taxon>Bacteria</taxon>
        <taxon>Pseudomonadati</taxon>
        <taxon>Pseudomonadota</taxon>
        <taxon>Betaproteobacteria</taxon>
        <taxon>Burkholderiales</taxon>
        <taxon>Sphaerotilaceae</taxon>
        <taxon>Ideonella</taxon>
    </lineage>
</organism>
<feature type="transmembrane region" description="Helical" evidence="7">
    <location>
        <begin position="203"/>
        <end position="225"/>
    </location>
</feature>
<name>A0ABU9C4U8_9BURK</name>
<feature type="transmembrane region" description="Helical" evidence="7">
    <location>
        <begin position="305"/>
        <end position="330"/>
    </location>
</feature>
<reference evidence="8 9" key="1">
    <citation type="submission" date="2024-04" db="EMBL/GenBank/DDBJ databases">
        <title>Novel species of the genus Ideonella isolated from streams.</title>
        <authorList>
            <person name="Lu H."/>
        </authorList>
    </citation>
    <scope>NUCLEOTIDE SEQUENCE [LARGE SCALE GENOMIC DNA]</scope>
    <source>
        <strain evidence="8 9">LYT19W</strain>
    </source>
</reference>
<proteinExistence type="inferred from homology"/>
<feature type="transmembrane region" description="Helical" evidence="7">
    <location>
        <begin position="88"/>
        <end position="111"/>
    </location>
</feature>
<comment type="caution">
    <text evidence="8">The sequence shown here is derived from an EMBL/GenBank/DDBJ whole genome shotgun (WGS) entry which is preliminary data.</text>
</comment>
<evidence type="ECO:0000256" key="7">
    <source>
        <dbReference type="SAM" id="Phobius"/>
    </source>
</evidence>
<evidence type="ECO:0000256" key="4">
    <source>
        <dbReference type="ARBA" id="ARBA00022692"/>
    </source>
</evidence>
<keyword evidence="6 7" id="KW-0472">Membrane</keyword>
<feature type="transmembrane region" description="Helical" evidence="7">
    <location>
        <begin position="264"/>
        <end position="285"/>
    </location>
</feature>
<feature type="transmembrane region" description="Helical" evidence="7">
    <location>
        <begin position="55"/>
        <end position="82"/>
    </location>
</feature>
<keyword evidence="4 7" id="KW-0812">Transmembrane</keyword>
<evidence type="ECO:0000256" key="1">
    <source>
        <dbReference type="ARBA" id="ARBA00004651"/>
    </source>
</evidence>
<dbReference type="PANTHER" id="PTHR43141:SF2">
    <property type="entry name" value="BLR3729 PROTEIN"/>
    <property type="match status" value="1"/>
</dbReference>
<evidence type="ECO:0000256" key="3">
    <source>
        <dbReference type="ARBA" id="ARBA00022475"/>
    </source>
</evidence>